<dbReference type="SUPFAM" id="SSF55729">
    <property type="entry name" value="Acyl-CoA N-acyltransferases (Nat)"/>
    <property type="match status" value="1"/>
</dbReference>
<evidence type="ECO:0000259" key="1">
    <source>
        <dbReference type="PROSITE" id="PS51186"/>
    </source>
</evidence>
<dbReference type="OrthoDB" id="4228396at2"/>
<dbReference type="Pfam" id="PF00583">
    <property type="entry name" value="Acetyltransf_1"/>
    <property type="match status" value="1"/>
</dbReference>
<reference evidence="3" key="1">
    <citation type="submission" date="2018-02" db="EMBL/GenBank/DDBJ databases">
        <authorList>
            <person name="Hausmann B."/>
        </authorList>
    </citation>
    <scope>NUCLEOTIDE SEQUENCE [LARGE SCALE GENOMIC DNA]</scope>
    <source>
        <strain evidence="3">Peat soil MAG SbF1</strain>
    </source>
</reference>
<evidence type="ECO:0000313" key="2">
    <source>
        <dbReference type="EMBL" id="SPF37452.1"/>
    </source>
</evidence>
<organism evidence="2 3">
    <name type="scientific">Candidatus Desulfosporosinus infrequens</name>
    <dbReference type="NCBI Taxonomy" id="2043169"/>
    <lineage>
        <taxon>Bacteria</taxon>
        <taxon>Bacillati</taxon>
        <taxon>Bacillota</taxon>
        <taxon>Clostridia</taxon>
        <taxon>Eubacteriales</taxon>
        <taxon>Desulfitobacteriaceae</taxon>
        <taxon>Desulfosporosinus</taxon>
    </lineage>
</organism>
<name>A0A2U3KCQ3_9FIRM</name>
<dbReference type="InterPro" id="IPR016181">
    <property type="entry name" value="Acyl_CoA_acyltransferase"/>
</dbReference>
<evidence type="ECO:0000313" key="3">
    <source>
        <dbReference type="Proteomes" id="UP000238916"/>
    </source>
</evidence>
<dbReference type="Gene3D" id="3.40.630.30">
    <property type="match status" value="1"/>
</dbReference>
<dbReference type="CDD" id="cd04301">
    <property type="entry name" value="NAT_SF"/>
    <property type="match status" value="1"/>
</dbReference>
<protein>
    <submittedName>
        <fullName evidence="2">Acetyltransferase family protein</fullName>
    </submittedName>
</protein>
<dbReference type="Proteomes" id="UP000238916">
    <property type="component" value="Unassembled WGS sequence"/>
</dbReference>
<dbReference type="GO" id="GO:0016747">
    <property type="term" value="F:acyltransferase activity, transferring groups other than amino-acyl groups"/>
    <property type="evidence" value="ECO:0007669"/>
    <property type="project" value="InterPro"/>
</dbReference>
<sequence length="273" mass="31320">MRNIRVTTLEHISLEELTNIWNRCWRGYYYDMTYTPENIRTWLHLSQVFLQHSVAIMVEDQVAGFALLSVDGSDGWVAGTCIAPSYRRKGLFTPLMHSLLNSATCVGVKRVYLEVLIQNHALKVYQSVGFMRLRQLNIYRNQCRTHYPPIRKPAVRPLERVTDEEYFENRRGVLFNPAWQRREGYLKRHVHSLAVMNSTGTAGALFAGVKNTICLDAWSVTETGAEEVISSVFRRTGTSFTLINQPKDWIVACLRAEGIIPSAKQFEMCLELT</sequence>
<proteinExistence type="predicted"/>
<dbReference type="EMBL" id="OMOF01000092">
    <property type="protein sequence ID" value="SPF37452.1"/>
    <property type="molecule type" value="Genomic_DNA"/>
</dbReference>
<feature type="domain" description="N-acetyltransferase" evidence="1">
    <location>
        <begin position="4"/>
        <end position="154"/>
    </location>
</feature>
<dbReference type="PROSITE" id="PS51186">
    <property type="entry name" value="GNAT"/>
    <property type="match status" value="1"/>
</dbReference>
<keyword evidence="2" id="KW-0808">Transferase</keyword>
<dbReference type="InterPro" id="IPR000182">
    <property type="entry name" value="GNAT_dom"/>
</dbReference>
<dbReference type="AlphaFoldDB" id="A0A2U3KCQ3"/>
<accession>A0A2U3KCQ3</accession>
<gene>
    <name evidence="2" type="ORF">SBF1_1810017</name>
</gene>